<sequence>MNTGYELHPWQTTLVPLGSTIQQAIHSLETSGMQIVLAATEDNKLAGTLTDGDIRRAFLKGLTLDSTIDSIIHRTPLVVPPEIGRENVLQLMKANKIHQLPIVDNEGKIIGLHVLDSIITPALLSNRMVIMAGGKGTRLRPHTENCPKPMLEVGGKPMLEHIIERAMADGFQNFSISLHYLGSMIEEHFGDGSKWGVNIEYLREESPLGTAGCLSIMPKIPDVPFIVTNGDVLTDIHYKDILDFHIRYSATATMATRQHEIQNQFGVVKIKGIEIEGFEEKPIYHSHINAGIYALNPEALHYLNANQHCDMPTLFERIKQNTGRTIVYPMHEPWLDVGRPDDLIEARKKQK</sequence>
<keyword evidence="1" id="KW-0129">CBS domain</keyword>
<dbReference type="Pfam" id="PF00483">
    <property type="entry name" value="NTP_transferase"/>
    <property type="match status" value="1"/>
</dbReference>
<dbReference type="InterPro" id="IPR050486">
    <property type="entry name" value="Mannose-1P_guanyltransferase"/>
</dbReference>
<dbReference type="InterPro" id="IPR000644">
    <property type="entry name" value="CBS_dom"/>
</dbReference>
<organism evidence="3 4">
    <name type="scientific">Vogesella indigofera</name>
    <name type="common">Pseudomonas indigofera</name>
    <dbReference type="NCBI Taxonomy" id="45465"/>
    <lineage>
        <taxon>Bacteria</taxon>
        <taxon>Pseudomonadati</taxon>
        <taxon>Pseudomonadota</taxon>
        <taxon>Betaproteobacteria</taxon>
        <taxon>Neisseriales</taxon>
        <taxon>Chromobacteriaceae</taxon>
        <taxon>Vogesella</taxon>
    </lineage>
</organism>
<dbReference type="PROSITE" id="PS51371">
    <property type="entry name" value="CBS"/>
    <property type="match status" value="2"/>
</dbReference>
<feature type="domain" description="CBS" evidence="2">
    <location>
        <begin position="7"/>
        <end position="66"/>
    </location>
</feature>
<evidence type="ECO:0000256" key="1">
    <source>
        <dbReference type="PROSITE-ProRule" id="PRU00703"/>
    </source>
</evidence>
<dbReference type="RefSeq" id="WP_120810416.1">
    <property type="nucleotide sequence ID" value="NZ_RBID01000014.1"/>
</dbReference>
<gene>
    <name evidence="3" type="ORF">C8E02_1680</name>
</gene>
<accession>A0A495BCM5</accession>
<protein>
    <submittedName>
        <fullName evidence="3">CBS domain protein</fullName>
    </submittedName>
</protein>
<evidence type="ECO:0000313" key="3">
    <source>
        <dbReference type="EMBL" id="RKQ58712.1"/>
    </source>
</evidence>
<name>A0A495BCM5_VOGIN</name>
<dbReference type="Gene3D" id="3.10.580.10">
    <property type="entry name" value="CBS-domain"/>
    <property type="match status" value="1"/>
</dbReference>
<dbReference type="CDD" id="cd04607">
    <property type="entry name" value="CBS_pair_NTP_transferase_assoc"/>
    <property type="match status" value="1"/>
</dbReference>
<reference evidence="3 4" key="1">
    <citation type="submission" date="2018-10" db="EMBL/GenBank/DDBJ databases">
        <title>Genomic Encyclopedia of Type Strains, Phase IV (KMG-IV): sequencing the most valuable type-strain genomes for metagenomic binning, comparative biology and taxonomic classification.</title>
        <authorList>
            <person name="Goeker M."/>
        </authorList>
    </citation>
    <scope>NUCLEOTIDE SEQUENCE [LARGE SCALE GENOMIC DNA]</scope>
    <source>
        <strain evidence="3 4">DSM 3303</strain>
    </source>
</reference>
<dbReference type="EMBL" id="RBID01000014">
    <property type="protein sequence ID" value="RKQ58712.1"/>
    <property type="molecule type" value="Genomic_DNA"/>
</dbReference>
<dbReference type="SMART" id="SM00116">
    <property type="entry name" value="CBS"/>
    <property type="match status" value="2"/>
</dbReference>
<evidence type="ECO:0000259" key="2">
    <source>
        <dbReference type="PROSITE" id="PS51371"/>
    </source>
</evidence>
<proteinExistence type="predicted"/>
<dbReference type="Proteomes" id="UP000279384">
    <property type="component" value="Unassembled WGS sequence"/>
</dbReference>
<dbReference type="CDD" id="cd06426">
    <property type="entry name" value="NTP_transferase_like_2"/>
    <property type="match status" value="1"/>
</dbReference>
<dbReference type="InterPro" id="IPR029044">
    <property type="entry name" value="Nucleotide-diphossugar_trans"/>
</dbReference>
<dbReference type="Pfam" id="PF00571">
    <property type="entry name" value="CBS"/>
    <property type="match status" value="2"/>
</dbReference>
<dbReference type="AlphaFoldDB" id="A0A495BCM5"/>
<dbReference type="InterPro" id="IPR005835">
    <property type="entry name" value="NTP_transferase_dom"/>
</dbReference>
<dbReference type="Gene3D" id="3.90.550.10">
    <property type="entry name" value="Spore Coat Polysaccharide Biosynthesis Protein SpsA, Chain A"/>
    <property type="match status" value="1"/>
</dbReference>
<dbReference type="InterPro" id="IPR046342">
    <property type="entry name" value="CBS_dom_sf"/>
</dbReference>
<dbReference type="PANTHER" id="PTHR22572">
    <property type="entry name" value="SUGAR-1-PHOSPHATE GUANYL TRANSFERASE"/>
    <property type="match status" value="1"/>
</dbReference>
<dbReference type="SUPFAM" id="SSF53448">
    <property type="entry name" value="Nucleotide-diphospho-sugar transferases"/>
    <property type="match status" value="1"/>
</dbReference>
<comment type="caution">
    <text evidence="3">The sequence shown here is derived from an EMBL/GenBank/DDBJ whole genome shotgun (WGS) entry which is preliminary data.</text>
</comment>
<feature type="domain" description="CBS" evidence="2">
    <location>
        <begin position="72"/>
        <end position="128"/>
    </location>
</feature>
<evidence type="ECO:0000313" key="4">
    <source>
        <dbReference type="Proteomes" id="UP000279384"/>
    </source>
</evidence>